<feature type="compositionally biased region" description="Polar residues" evidence="3">
    <location>
        <begin position="226"/>
        <end position="239"/>
    </location>
</feature>
<dbReference type="PANTHER" id="PTHR48051:SF46">
    <property type="entry name" value="LEUCINE RICH REPEAT-CONTAINING DOMAIN PROTEIN"/>
    <property type="match status" value="1"/>
</dbReference>
<dbReference type="EMBL" id="PDUG01000002">
    <property type="protein sequence ID" value="PIC47002.1"/>
    <property type="molecule type" value="Genomic_DNA"/>
</dbReference>
<dbReference type="PROSITE" id="PS51450">
    <property type="entry name" value="LRR"/>
    <property type="match status" value="5"/>
</dbReference>
<sequence>MGIDSYNPTVRARLKNAPKTRVLNLKESALHRIPEDLSALTMLKHLDVSINYLTQIPSFIGSMSQLKELNLARNQLEALPTEIGSLPCLEVLKVSQNKLTDLPDLSKCVLLKTVEASENHFTAFPLGVCHSPRLETCIFTDNRIERFPDEIHSLRAISLILNKNRLLSLNTANLLRCERLRAVNVDDNQLNHDEIEQFVANAPREIRISFNGNVAPKHTADLQEMGNDSSKSKSVTSNARKLIGQSGPSTSTVNKHLEMASKSRVLQLKGTGLKKIPDEVEQLAGVLRNLELSENKIREIPLFIGLFTQLKQLHLSNNCLENLPDEIGSMKKLEILNLGGNKIKNLPDTIAGCTDLRTIDVSSNSFSEFPISIIACLQLDILNLNGNQIETLPDEVSKLQVIELSLSQNRLKTLNSLNLSKAHRLRTLRVDENCLEKTEFARDLLESSTVSVITYDGNRFQLKDFQDLPGYDAYQERFTATKRKI</sequence>
<protein>
    <recommendedName>
        <fullName evidence="6">Leucine-rich repeat-containing protein 57</fullName>
    </recommendedName>
</protein>
<evidence type="ECO:0000256" key="3">
    <source>
        <dbReference type="SAM" id="MobiDB-lite"/>
    </source>
</evidence>
<keyword evidence="1" id="KW-0433">Leucine-rich repeat</keyword>
<dbReference type="OrthoDB" id="1728874at2759"/>
<dbReference type="InterPro" id="IPR003591">
    <property type="entry name" value="Leu-rich_rpt_typical-subtyp"/>
</dbReference>
<dbReference type="InterPro" id="IPR032675">
    <property type="entry name" value="LRR_dom_sf"/>
</dbReference>
<keyword evidence="2" id="KW-0677">Repeat</keyword>
<proteinExistence type="predicted"/>
<keyword evidence="5" id="KW-1185">Reference proteome</keyword>
<name>A0A2G5V5I7_9PELO</name>
<evidence type="ECO:0000313" key="4">
    <source>
        <dbReference type="EMBL" id="PIC47002.1"/>
    </source>
</evidence>
<dbReference type="AlphaFoldDB" id="A0A2G5V5I7"/>
<reference evidence="5" key="1">
    <citation type="submission" date="2017-10" db="EMBL/GenBank/DDBJ databases">
        <title>Rapid genome shrinkage in a self-fertile nematode reveals novel sperm competition proteins.</title>
        <authorList>
            <person name="Yin D."/>
            <person name="Schwarz E.M."/>
            <person name="Thomas C.G."/>
            <person name="Felde R.L."/>
            <person name="Korf I.F."/>
            <person name="Cutter A.D."/>
            <person name="Schartner C.M."/>
            <person name="Ralston E.J."/>
            <person name="Meyer B.J."/>
            <person name="Haag E.S."/>
        </authorList>
    </citation>
    <scope>NUCLEOTIDE SEQUENCE [LARGE SCALE GENOMIC DNA]</scope>
    <source>
        <strain evidence="5">JU1422</strain>
    </source>
</reference>
<evidence type="ECO:0008006" key="6">
    <source>
        <dbReference type="Google" id="ProtNLM"/>
    </source>
</evidence>
<dbReference type="Gene3D" id="3.80.10.10">
    <property type="entry name" value="Ribonuclease Inhibitor"/>
    <property type="match status" value="2"/>
</dbReference>
<evidence type="ECO:0000256" key="1">
    <source>
        <dbReference type="ARBA" id="ARBA00022614"/>
    </source>
</evidence>
<dbReference type="SMART" id="SM00364">
    <property type="entry name" value="LRR_BAC"/>
    <property type="match status" value="6"/>
</dbReference>
<evidence type="ECO:0000256" key="2">
    <source>
        <dbReference type="ARBA" id="ARBA00022737"/>
    </source>
</evidence>
<dbReference type="GO" id="GO:0005737">
    <property type="term" value="C:cytoplasm"/>
    <property type="evidence" value="ECO:0007669"/>
    <property type="project" value="TreeGrafter"/>
</dbReference>
<dbReference type="Pfam" id="PF13855">
    <property type="entry name" value="LRR_8"/>
    <property type="match status" value="2"/>
</dbReference>
<feature type="region of interest" description="Disordered" evidence="3">
    <location>
        <begin position="223"/>
        <end position="251"/>
    </location>
</feature>
<dbReference type="PANTHER" id="PTHR48051">
    <property type="match status" value="1"/>
</dbReference>
<dbReference type="STRING" id="1611254.A0A2G5V5I7"/>
<organism evidence="4 5">
    <name type="scientific">Caenorhabditis nigoni</name>
    <dbReference type="NCBI Taxonomy" id="1611254"/>
    <lineage>
        <taxon>Eukaryota</taxon>
        <taxon>Metazoa</taxon>
        <taxon>Ecdysozoa</taxon>
        <taxon>Nematoda</taxon>
        <taxon>Chromadorea</taxon>
        <taxon>Rhabditida</taxon>
        <taxon>Rhabditina</taxon>
        <taxon>Rhabditomorpha</taxon>
        <taxon>Rhabditoidea</taxon>
        <taxon>Rhabditidae</taxon>
        <taxon>Peloderinae</taxon>
        <taxon>Caenorhabditis</taxon>
    </lineage>
</organism>
<dbReference type="InterPro" id="IPR001611">
    <property type="entry name" value="Leu-rich_rpt"/>
</dbReference>
<dbReference type="SMART" id="SM00369">
    <property type="entry name" value="LRR_TYP"/>
    <property type="match status" value="7"/>
</dbReference>
<accession>A0A2G5V5I7</accession>
<evidence type="ECO:0000313" key="5">
    <source>
        <dbReference type="Proteomes" id="UP000230233"/>
    </source>
</evidence>
<gene>
    <name evidence="4" type="primary">Cni-ZK546.2</name>
    <name evidence="4" type="synonym">Cnig_chr_II.g6494</name>
    <name evidence="4" type="ORF">B9Z55_006494</name>
</gene>
<dbReference type="InterPro" id="IPR050216">
    <property type="entry name" value="LRR_domain-containing"/>
</dbReference>
<comment type="caution">
    <text evidence="4">The sequence shown here is derived from an EMBL/GenBank/DDBJ whole genome shotgun (WGS) entry which is preliminary data.</text>
</comment>
<dbReference type="SUPFAM" id="SSF52058">
    <property type="entry name" value="L domain-like"/>
    <property type="match status" value="2"/>
</dbReference>
<dbReference type="Proteomes" id="UP000230233">
    <property type="component" value="Chromosome II"/>
</dbReference>